<sequence>MTDATLMPPAATGLTVFDLREAPAAGETDAGFLGQRLAVSHHPGWEFWRASGAETAGTHESGGWHLVVLLLDGTLGLRGRGLEVSLAAGDIALIAPGVRFDWTAGPGARWIVNGRAGAAAATSTPAIARIDREAPQEPSAPPAADLLQGPVPSCTKRTLAASADGSWSAGLWSATPFERRPVRYGYYELMQLHDGAVTVFDAAGHERTFGPGAVFLMPEGTTAGWRSTVPVRKFWSILSPE</sequence>
<dbReference type="AlphaFoldDB" id="A0AAX1US12"/>
<dbReference type="PANTHER" id="PTHR40943">
    <property type="entry name" value="CYTOPLASMIC PROTEIN-RELATED"/>
    <property type="match status" value="1"/>
</dbReference>
<dbReference type="InterPro" id="IPR008579">
    <property type="entry name" value="UGlyAH_Cupin_dom"/>
</dbReference>
<dbReference type="InterPro" id="IPR014710">
    <property type="entry name" value="RmlC-like_jellyroll"/>
</dbReference>
<name>A0AAX1US12_CERSP</name>
<organism evidence="2 3">
    <name type="scientific">Cereibacter sphaeroides</name>
    <name type="common">Rhodobacter sphaeroides</name>
    <dbReference type="NCBI Taxonomy" id="1063"/>
    <lineage>
        <taxon>Bacteria</taxon>
        <taxon>Pseudomonadati</taxon>
        <taxon>Pseudomonadota</taxon>
        <taxon>Alphaproteobacteria</taxon>
        <taxon>Rhodobacterales</taxon>
        <taxon>Paracoccaceae</taxon>
        <taxon>Cereibacter</taxon>
    </lineage>
</organism>
<accession>A0AAX1US12</accession>
<protein>
    <submittedName>
        <fullName evidence="2">DUF861 domain-containing protein</fullName>
    </submittedName>
</protein>
<feature type="domain" description="(S)-ureidoglycine aminohydrolase cupin" evidence="1">
    <location>
        <begin position="162"/>
        <end position="234"/>
    </location>
</feature>
<proteinExistence type="predicted"/>
<dbReference type="RefSeq" id="WP_118999112.1">
    <property type="nucleotide sequence ID" value="NZ_QWGP01000001.1"/>
</dbReference>
<dbReference type="Gene3D" id="2.60.120.10">
    <property type="entry name" value="Jelly Rolls"/>
    <property type="match status" value="2"/>
</dbReference>
<dbReference type="PANTHER" id="PTHR40943:SF1">
    <property type="entry name" value="CYTOPLASMIC PROTEIN"/>
    <property type="match status" value="1"/>
</dbReference>
<dbReference type="InterPro" id="IPR011051">
    <property type="entry name" value="RmlC_Cupin_sf"/>
</dbReference>
<evidence type="ECO:0000259" key="1">
    <source>
        <dbReference type="Pfam" id="PF05899"/>
    </source>
</evidence>
<reference evidence="2 3" key="1">
    <citation type="submission" date="2018-08" db="EMBL/GenBank/DDBJ databases">
        <title>Draft genome sequence of Rhodobacter sphaeroides FY.</title>
        <authorList>
            <person name="Rayyan A."/>
            <person name="Meyer T.E."/>
            <person name="Kyndt J.A."/>
        </authorList>
    </citation>
    <scope>NUCLEOTIDE SEQUENCE [LARGE SCALE GENOMIC DNA]</scope>
    <source>
        <strain evidence="2 3">FY</strain>
    </source>
</reference>
<dbReference type="SUPFAM" id="SSF51182">
    <property type="entry name" value="RmlC-like cupins"/>
    <property type="match status" value="1"/>
</dbReference>
<evidence type="ECO:0000313" key="3">
    <source>
        <dbReference type="Proteomes" id="UP000266305"/>
    </source>
</evidence>
<gene>
    <name evidence="2" type="ORF">D1114_01625</name>
</gene>
<evidence type="ECO:0000313" key="2">
    <source>
        <dbReference type="EMBL" id="RHZ98813.1"/>
    </source>
</evidence>
<dbReference type="Pfam" id="PF05899">
    <property type="entry name" value="Cupin_3"/>
    <property type="match status" value="1"/>
</dbReference>
<dbReference type="EMBL" id="QWGP01000001">
    <property type="protein sequence ID" value="RHZ98813.1"/>
    <property type="molecule type" value="Genomic_DNA"/>
</dbReference>
<dbReference type="Proteomes" id="UP000266305">
    <property type="component" value="Unassembled WGS sequence"/>
</dbReference>
<comment type="caution">
    <text evidence="2">The sequence shown here is derived from an EMBL/GenBank/DDBJ whole genome shotgun (WGS) entry which is preliminary data.</text>
</comment>